<evidence type="ECO:0000256" key="3">
    <source>
        <dbReference type="ARBA" id="ARBA00022729"/>
    </source>
</evidence>
<dbReference type="InterPro" id="IPR018900">
    <property type="entry name" value="Curli_CsgE"/>
</dbReference>
<organism evidence="5 6">
    <name type="scientific">Sunxiuqinia elliptica</name>
    <dbReference type="NCBI Taxonomy" id="655355"/>
    <lineage>
        <taxon>Bacteria</taxon>
        <taxon>Pseudomonadati</taxon>
        <taxon>Bacteroidota</taxon>
        <taxon>Bacteroidia</taxon>
        <taxon>Marinilabiliales</taxon>
        <taxon>Prolixibacteraceae</taxon>
        <taxon>Sunxiuqinia</taxon>
    </lineage>
</organism>
<sequence length="161" mass="18287">MSLIITILSLFSLTTPISQADSTTNQPAPKVLQELLEKITQKTTEETEIEIEIEIDGLLVDNTKTKIGRDFYDLFYANWEPPVNAKNYTITILEKPFRLTSTLIVVSINDNVVYQAILQPRQAIVKQLSEQATIVTFNYLKNYEEIMRQLNGEDQAGTGIF</sequence>
<evidence type="ECO:0000313" key="6">
    <source>
        <dbReference type="Proteomes" id="UP000294848"/>
    </source>
</evidence>
<proteinExistence type="predicted"/>
<evidence type="ECO:0000256" key="2">
    <source>
        <dbReference type="ARBA" id="ARBA00014024"/>
    </source>
</evidence>
<dbReference type="EMBL" id="SNWI01000001">
    <property type="protein sequence ID" value="TDO05140.1"/>
    <property type="molecule type" value="Genomic_DNA"/>
</dbReference>
<comment type="function">
    <text evidence="1">May be involved in the biogenesis of curli organelles.</text>
</comment>
<feature type="chain" id="PRO_5020900133" description="Curli production assembly/transport component CsgE" evidence="4">
    <location>
        <begin position="21"/>
        <end position="161"/>
    </location>
</feature>
<dbReference type="Proteomes" id="UP000294848">
    <property type="component" value="Unassembled WGS sequence"/>
</dbReference>
<reference evidence="5 6" key="1">
    <citation type="submission" date="2019-03" db="EMBL/GenBank/DDBJ databases">
        <title>Freshwater and sediment microbial communities from various areas in North America, analyzing microbe dynamics in response to fracking.</title>
        <authorList>
            <person name="Lamendella R."/>
        </authorList>
    </citation>
    <scope>NUCLEOTIDE SEQUENCE [LARGE SCALE GENOMIC DNA]</scope>
    <source>
        <strain evidence="5 6">114D</strain>
    </source>
</reference>
<comment type="caution">
    <text evidence="5">The sequence shown here is derived from an EMBL/GenBank/DDBJ whole genome shotgun (WGS) entry which is preliminary data.</text>
</comment>
<keyword evidence="3 4" id="KW-0732">Signal</keyword>
<protein>
    <recommendedName>
        <fullName evidence="2">Curli production assembly/transport component CsgE</fullName>
    </recommendedName>
</protein>
<dbReference type="Pfam" id="PF10627">
    <property type="entry name" value="CsgE"/>
    <property type="match status" value="1"/>
</dbReference>
<gene>
    <name evidence="5" type="ORF">DET52_101496</name>
</gene>
<evidence type="ECO:0000313" key="5">
    <source>
        <dbReference type="EMBL" id="TDO05140.1"/>
    </source>
</evidence>
<accession>A0A4R6H9Y5</accession>
<name>A0A4R6H9Y5_9BACT</name>
<dbReference type="AlphaFoldDB" id="A0A4R6H9Y5"/>
<feature type="signal peptide" evidence="4">
    <location>
        <begin position="1"/>
        <end position="20"/>
    </location>
</feature>
<evidence type="ECO:0000256" key="1">
    <source>
        <dbReference type="ARBA" id="ARBA00003989"/>
    </source>
</evidence>
<evidence type="ECO:0000256" key="4">
    <source>
        <dbReference type="SAM" id="SignalP"/>
    </source>
</evidence>